<keyword evidence="1" id="KW-0560">Oxidoreductase</keyword>
<dbReference type="InterPro" id="IPR055170">
    <property type="entry name" value="GFO_IDH_MocA-like_dom"/>
</dbReference>
<dbReference type="Proteomes" id="UP000306441">
    <property type="component" value="Unassembled WGS sequence"/>
</dbReference>
<dbReference type="PANTHER" id="PTHR43818">
    <property type="entry name" value="BCDNA.GH03377"/>
    <property type="match status" value="1"/>
</dbReference>
<dbReference type="RefSeq" id="WP_136354263.1">
    <property type="nucleotide sequence ID" value="NZ_SSNY01000002.1"/>
</dbReference>
<evidence type="ECO:0000313" key="5">
    <source>
        <dbReference type="Proteomes" id="UP000306441"/>
    </source>
</evidence>
<comment type="caution">
    <text evidence="4">The sequence shown here is derived from an EMBL/GenBank/DDBJ whole genome shotgun (WGS) entry which is preliminary data.</text>
</comment>
<keyword evidence="5" id="KW-1185">Reference proteome</keyword>
<reference evidence="4 5" key="1">
    <citation type="submission" date="2019-04" db="EMBL/GenBank/DDBJ databases">
        <title>Mesorhizobium composti sp. nov., isolated from compost.</title>
        <authorList>
            <person name="Lin S.-Y."/>
            <person name="Hameed A."/>
            <person name="Hsieh Y.-T."/>
            <person name="Young C.-C."/>
        </authorList>
    </citation>
    <scope>NUCLEOTIDE SEQUENCE [LARGE SCALE GENOMIC DNA]</scope>
    <source>
        <strain evidence="4 5">CC-YTH430</strain>
    </source>
</reference>
<sequence length="372" mass="40412">MKDIGVGLIGTGFMGKCHALAWRSVGGVFAEAGRPRLVHLGEANAELARTRAAEFGFEKASGDWRAVIEDPGVDVVSLTTPNKFHAEMATAALEAGKHLWCEKPMAPTFAEAEAMAAAARKAGTVAILGYNYIQSPAIRQIGALLAEGRIGTLNHLRIEMDEDFMADPHAPFGWRHDAASGYGALDDFAVHPLSLIAVLFGRVARVVCDMAKPHAERITASGEARAVETWDIASVLMRLESGLSATLQVNRAAWGRKGRICVQIFGSEGTILFDQERFNEFQLYLTSDRPEEQGFRTVLIGPQHQPYSSFVPAPGHGLGFNDLKIIECRELIARIGGDIGARLIGFDEGLEIERTVHAMARSHQEGGWVDVR</sequence>
<evidence type="ECO:0000259" key="2">
    <source>
        <dbReference type="Pfam" id="PF01408"/>
    </source>
</evidence>
<dbReference type="SUPFAM" id="SSF55347">
    <property type="entry name" value="Glyceraldehyde-3-phosphate dehydrogenase-like, C-terminal domain"/>
    <property type="match status" value="1"/>
</dbReference>
<name>A0ABY2QCG8_9HYPH</name>
<dbReference type="InterPro" id="IPR050463">
    <property type="entry name" value="Gfo/Idh/MocA_oxidrdct_glycsds"/>
</dbReference>
<dbReference type="Gene3D" id="3.30.360.10">
    <property type="entry name" value="Dihydrodipicolinate Reductase, domain 2"/>
    <property type="match status" value="1"/>
</dbReference>
<dbReference type="PANTHER" id="PTHR43818:SF11">
    <property type="entry name" value="BCDNA.GH03377"/>
    <property type="match status" value="1"/>
</dbReference>
<evidence type="ECO:0000313" key="4">
    <source>
        <dbReference type="EMBL" id="THF58819.1"/>
    </source>
</evidence>
<evidence type="ECO:0000256" key="1">
    <source>
        <dbReference type="ARBA" id="ARBA00023002"/>
    </source>
</evidence>
<dbReference type="Pfam" id="PF01408">
    <property type="entry name" value="GFO_IDH_MocA"/>
    <property type="match status" value="1"/>
</dbReference>
<dbReference type="Gene3D" id="3.40.50.720">
    <property type="entry name" value="NAD(P)-binding Rossmann-like Domain"/>
    <property type="match status" value="1"/>
</dbReference>
<feature type="domain" description="GFO/IDH/MocA-like oxidoreductase" evidence="3">
    <location>
        <begin position="139"/>
        <end position="271"/>
    </location>
</feature>
<organism evidence="4 5">
    <name type="scientific">Ollibium composti</name>
    <dbReference type="NCBI Taxonomy" id="2675109"/>
    <lineage>
        <taxon>Bacteria</taxon>
        <taxon>Pseudomonadati</taxon>
        <taxon>Pseudomonadota</taxon>
        <taxon>Alphaproteobacteria</taxon>
        <taxon>Hyphomicrobiales</taxon>
        <taxon>Phyllobacteriaceae</taxon>
        <taxon>Ollibium</taxon>
    </lineage>
</organism>
<dbReference type="InterPro" id="IPR000683">
    <property type="entry name" value="Gfo/Idh/MocA-like_OxRdtase_N"/>
</dbReference>
<feature type="domain" description="Gfo/Idh/MocA-like oxidoreductase N-terminal" evidence="2">
    <location>
        <begin position="4"/>
        <end position="129"/>
    </location>
</feature>
<proteinExistence type="predicted"/>
<accession>A0ABY2QCG8</accession>
<dbReference type="Pfam" id="PF22725">
    <property type="entry name" value="GFO_IDH_MocA_C3"/>
    <property type="match status" value="1"/>
</dbReference>
<gene>
    <name evidence="4" type="ORF">E6C48_03955</name>
</gene>
<dbReference type="EMBL" id="SSNY01000002">
    <property type="protein sequence ID" value="THF58819.1"/>
    <property type="molecule type" value="Genomic_DNA"/>
</dbReference>
<dbReference type="InterPro" id="IPR036291">
    <property type="entry name" value="NAD(P)-bd_dom_sf"/>
</dbReference>
<protein>
    <submittedName>
        <fullName evidence="4">Gfo/Idh/MocA family oxidoreductase</fullName>
    </submittedName>
</protein>
<dbReference type="SUPFAM" id="SSF51735">
    <property type="entry name" value="NAD(P)-binding Rossmann-fold domains"/>
    <property type="match status" value="1"/>
</dbReference>
<evidence type="ECO:0000259" key="3">
    <source>
        <dbReference type="Pfam" id="PF22725"/>
    </source>
</evidence>